<comment type="subunit">
    <text evidence="9">Component of the Sec protein translocase complex. Heterotrimer consisting of SecY, SecE and SecG subunits. The heterotrimers can form oligomers, although 1 heterotrimer is thought to be able to translocate proteins. Interacts with the ribosome. Interacts with SecDF, and other proteins may be involved. Interacts with SecA.</text>
</comment>
<dbReference type="Pfam" id="PF00584">
    <property type="entry name" value="SecE"/>
    <property type="match status" value="1"/>
</dbReference>
<keyword evidence="3 9" id="KW-1003">Cell membrane</keyword>
<dbReference type="PANTHER" id="PTHR33910">
    <property type="entry name" value="PROTEIN TRANSLOCASE SUBUNIT SECE"/>
    <property type="match status" value="1"/>
</dbReference>
<dbReference type="HAMAP" id="MF_00422">
    <property type="entry name" value="SecE"/>
    <property type="match status" value="1"/>
</dbReference>
<dbReference type="InterPro" id="IPR038379">
    <property type="entry name" value="SecE_sf"/>
</dbReference>
<comment type="function">
    <text evidence="9">Essential subunit of the Sec protein translocation channel SecYEG. Clamps together the 2 halves of SecY. May contact the channel plug during translocation.</text>
</comment>
<dbReference type="AlphaFoldDB" id="A0A517RNL3"/>
<keyword evidence="7 9" id="KW-0811">Translocation</keyword>
<dbReference type="GO" id="GO:0065002">
    <property type="term" value="P:intracellular protein transmembrane transport"/>
    <property type="evidence" value="ECO:0007669"/>
    <property type="project" value="UniProtKB-UniRule"/>
</dbReference>
<dbReference type="OrthoDB" id="284370at2"/>
<proteinExistence type="inferred from homology"/>
<evidence type="ECO:0000256" key="2">
    <source>
        <dbReference type="ARBA" id="ARBA00022448"/>
    </source>
</evidence>
<evidence type="ECO:0000256" key="7">
    <source>
        <dbReference type="ARBA" id="ARBA00023010"/>
    </source>
</evidence>
<evidence type="ECO:0000256" key="4">
    <source>
        <dbReference type="ARBA" id="ARBA00022692"/>
    </source>
</evidence>
<evidence type="ECO:0000256" key="9">
    <source>
        <dbReference type="HAMAP-Rule" id="MF_00422"/>
    </source>
</evidence>
<keyword evidence="2 9" id="KW-0813">Transport</keyword>
<organism evidence="10 11">
    <name type="scientific">Gimesia alba</name>
    <dbReference type="NCBI Taxonomy" id="2527973"/>
    <lineage>
        <taxon>Bacteria</taxon>
        <taxon>Pseudomonadati</taxon>
        <taxon>Planctomycetota</taxon>
        <taxon>Planctomycetia</taxon>
        <taxon>Planctomycetales</taxon>
        <taxon>Planctomycetaceae</taxon>
        <taxon>Gimesia</taxon>
    </lineage>
</organism>
<sequence>MAKSKTGQAFSATLVSGGLYKRNQGRLVRQLTAIGLVAVAIFGAYSLYNVLPLGMSAGVQKGIAVAIVVVSAWLAYRVVNFPRFADFLISVEAEISKVTWATWDQLWRSTAVVIVLMFFLSFLLLAYDMFWQFLFKWKWIGFLQI</sequence>
<dbReference type="EMBL" id="CP036269">
    <property type="protein sequence ID" value="QDT45481.1"/>
    <property type="molecule type" value="Genomic_DNA"/>
</dbReference>
<keyword evidence="4 9" id="KW-0812">Transmembrane</keyword>
<dbReference type="GO" id="GO:0006605">
    <property type="term" value="P:protein targeting"/>
    <property type="evidence" value="ECO:0007669"/>
    <property type="project" value="UniProtKB-UniRule"/>
</dbReference>
<comment type="caution">
    <text evidence="9">Lacks conserved residue(s) required for the propagation of feature annotation.</text>
</comment>
<evidence type="ECO:0000256" key="6">
    <source>
        <dbReference type="ARBA" id="ARBA00022989"/>
    </source>
</evidence>
<dbReference type="RefSeq" id="WP_145222133.1">
    <property type="nucleotide sequence ID" value="NZ_CP036269.1"/>
</dbReference>
<keyword evidence="8 9" id="KW-0472">Membrane</keyword>
<dbReference type="Gene3D" id="1.20.5.1030">
    <property type="entry name" value="Preprotein translocase secy subunit"/>
    <property type="match status" value="1"/>
</dbReference>
<evidence type="ECO:0000256" key="5">
    <source>
        <dbReference type="ARBA" id="ARBA00022927"/>
    </source>
</evidence>
<dbReference type="InterPro" id="IPR001901">
    <property type="entry name" value="Translocase_SecE/Sec61-g"/>
</dbReference>
<reference evidence="10 11" key="1">
    <citation type="submission" date="2019-02" db="EMBL/GenBank/DDBJ databases">
        <title>Deep-cultivation of Planctomycetes and their phenomic and genomic characterization uncovers novel biology.</title>
        <authorList>
            <person name="Wiegand S."/>
            <person name="Jogler M."/>
            <person name="Boedeker C."/>
            <person name="Pinto D."/>
            <person name="Vollmers J."/>
            <person name="Rivas-Marin E."/>
            <person name="Kohn T."/>
            <person name="Peeters S.H."/>
            <person name="Heuer A."/>
            <person name="Rast P."/>
            <person name="Oberbeckmann S."/>
            <person name="Bunk B."/>
            <person name="Jeske O."/>
            <person name="Meyerdierks A."/>
            <person name="Storesund J.E."/>
            <person name="Kallscheuer N."/>
            <person name="Luecker S."/>
            <person name="Lage O.M."/>
            <person name="Pohl T."/>
            <person name="Merkel B.J."/>
            <person name="Hornburger P."/>
            <person name="Mueller R.-W."/>
            <person name="Bruemmer F."/>
            <person name="Labrenz M."/>
            <person name="Spormann A.M."/>
            <person name="Op den Camp H."/>
            <person name="Overmann J."/>
            <person name="Amann R."/>
            <person name="Jetten M.S.M."/>
            <person name="Mascher T."/>
            <person name="Medema M.H."/>
            <person name="Devos D.P."/>
            <person name="Kaster A.-K."/>
            <person name="Ovreas L."/>
            <person name="Rohde M."/>
            <person name="Galperin M.Y."/>
            <person name="Jogler C."/>
        </authorList>
    </citation>
    <scope>NUCLEOTIDE SEQUENCE [LARGE SCALE GENOMIC DNA]</scope>
    <source>
        <strain evidence="10 11">Pan241w</strain>
    </source>
</reference>
<evidence type="ECO:0000256" key="1">
    <source>
        <dbReference type="ARBA" id="ARBA00004370"/>
    </source>
</evidence>
<evidence type="ECO:0000256" key="3">
    <source>
        <dbReference type="ARBA" id="ARBA00022475"/>
    </source>
</evidence>
<dbReference type="InterPro" id="IPR005807">
    <property type="entry name" value="SecE_bac"/>
</dbReference>
<dbReference type="Proteomes" id="UP000317171">
    <property type="component" value="Chromosome"/>
</dbReference>
<feature type="transmembrane region" description="Helical" evidence="9">
    <location>
        <begin position="31"/>
        <end position="51"/>
    </location>
</feature>
<accession>A0A517RNL3</accession>
<dbReference type="GO" id="GO:0008320">
    <property type="term" value="F:protein transmembrane transporter activity"/>
    <property type="evidence" value="ECO:0007669"/>
    <property type="project" value="UniProtKB-UniRule"/>
</dbReference>
<comment type="similarity">
    <text evidence="9">Belongs to the SecE/SEC61-gamma family.</text>
</comment>
<dbReference type="PANTHER" id="PTHR33910:SF1">
    <property type="entry name" value="PROTEIN TRANSLOCASE SUBUNIT SECE"/>
    <property type="match status" value="1"/>
</dbReference>
<dbReference type="GO" id="GO:0005886">
    <property type="term" value="C:plasma membrane"/>
    <property type="evidence" value="ECO:0007669"/>
    <property type="project" value="UniProtKB-UniRule"/>
</dbReference>
<keyword evidence="6 9" id="KW-1133">Transmembrane helix</keyword>
<protein>
    <recommendedName>
        <fullName evidence="9">Protein translocase subunit SecE</fullName>
    </recommendedName>
</protein>
<keyword evidence="5 9" id="KW-0653">Protein transport</keyword>
<feature type="transmembrane region" description="Helical" evidence="9">
    <location>
        <begin position="57"/>
        <end position="76"/>
    </location>
</feature>
<dbReference type="NCBIfam" id="TIGR00964">
    <property type="entry name" value="secE_bact"/>
    <property type="match status" value="1"/>
</dbReference>
<evidence type="ECO:0000313" key="10">
    <source>
        <dbReference type="EMBL" id="QDT45481.1"/>
    </source>
</evidence>
<evidence type="ECO:0000313" key="11">
    <source>
        <dbReference type="Proteomes" id="UP000317171"/>
    </source>
</evidence>
<gene>
    <name evidence="9" type="primary">secE</name>
    <name evidence="10" type="ORF">Pan241w_56010</name>
</gene>
<comment type="subcellular location">
    <subcellularLocation>
        <location evidence="1">Membrane</location>
    </subcellularLocation>
</comment>
<dbReference type="KEGG" id="gaz:Pan241w_56010"/>
<dbReference type="GO" id="GO:0009306">
    <property type="term" value="P:protein secretion"/>
    <property type="evidence" value="ECO:0007669"/>
    <property type="project" value="UniProtKB-UniRule"/>
</dbReference>
<dbReference type="GO" id="GO:0043952">
    <property type="term" value="P:protein transport by the Sec complex"/>
    <property type="evidence" value="ECO:0007669"/>
    <property type="project" value="UniProtKB-UniRule"/>
</dbReference>
<keyword evidence="11" id="KW-1185">Reference proteome</keyword>
<name>A0A517RNL3_9PLAN</name>
<evidence type="ECO:0000256" key="8">
    <source>
        <dbReference type="ARBA" id="ARBA00023136"/>
    </source>
</evidence>
<feature type="transmembrane region" description="Helical" evidence="9">
    <location>
        <begin position="106"/>
        <end position="127"/>
    </location>
</feature>